<proteinExistence type="predicted"/>
<evidence type="ECO:0000313" key="3">
    <source>
        <dbReference type="Proteomes" id="UP000287651"/>
    </source>
</evidence>
<dbReference type="AlphaFoldDB" id="A0A427AF49"/>
<organism evidence="2 3">
    <name type="scientific">Ensete ventricosum</name>
    <name type="common">Abyssinian banana</name>
    <name type="synonym">Musa ensete</name>
    <dbReference type="NCBI Taxonomy" id="4639"/>
    <lineage>
        <taxon>Eukaryota</taxon>
        <taxon>Viridiplantae</taxon>
        <taxon>Streptophyta</taxon>
        <taxon>Embryophyta</taxon>
        <taxon>Tracheophyta</taxon>
        <taxon>Spermatophyta</taxon>
        <taxon>Magnoliopsida</taxon>
        <taxon>Liliopsida</taxon>
        <taxon>Zingiberales</taxon>
        <taxon>Musaceae</taxon>
        <taxon>Ensete</taxon>
    </lineage>
</organism>
<name>A0A427AF49_ENSVE</name>
<keyword evidence="1" id="KW-1133">Transmembrane helix</keyword>
<protein>
    <submittedName>
        <fullName evidence="2">Uncharacterized protein</fullName>
    </submittedName>
</protein>
<comment type="caution">
    <text evidence="2">The sequence shown here is derived from an EMBL/GenBank/DDBJ whole genome shotgun (WGS) entry which is preliminary data.</text>
</comment>
<feature type="transmembrane region" description="Helical" evidence="1">
    <location>
        <begin position="99"/>
        <end position="120"/>
    </location>
</feature>
<dbReference type="Proteomes" id="UP000287651">
    <property type="component" value="Unassembled WGS sequence"/>
</dbReference>
<keyword evidence="1" id="KW-0812">Transmembrane</keyword>
<sequence>MRDVHRVVHTDRSQRFLDLTPLMIALVVEKKVPSSLALVKRINFILAKWGLVIYDPLIVFDSSGDRLVHLVRAPTNLHESVPHSVVRAFRSGSVRHRDAIFVVVICFALFPSFDFGQALLQLRFDEDQRAHQPKRHPM</sequence>
<keyword evidence="1" id="KW-0472">Membrane</keyword>
<accession>A0A427AF49</accession>
<gene>
    <name evidence="2" type="ORF">B296_00001596</name>
</gene>
<evidence type="ECO:0000313" key="2">
    <source>
        <dbReference type="EMBL" id="RRT74801.1"/>
    </source>
</evidence>
<evidence type="ECO:0000256" key="1">
    <source>
        <dbReference type="SAM" id="Phobius"/>
    </source>
</evidence>
<reference evidence="2 3" key="1">
    <citation type="journal article" date="2014" name="Agronomy (Basel)">
        <title>A Draft Genome Sequence for Ensete ventricosum, the Drought-Tolerant Tree Against Hunger.</title>
        <authorList>
            <person name="Harrison J."/>
            <person name="Moore K.A."/>
            <person name="Paszkiewicz K."/>
            <person name="Jones T."/>
            <person name="Grant M."/>
            <person name="Ambacheew D."/>
            <person name="Muzemil S."/>
            <person name="Studholme D.J."/>
        </authorList>
    </citation>
    <scope>NUCLEOTIDE SEQUENCE [LARGE SCALE GENOMIC DNA]</scope>
</reference>
<dbReference type="EMBL" id="AMZH03002671">
    <property type="protein sequence ID" value="RRT74801.1"/>
    <property type="molecule type" value="Genomic_DNA"/>
</dbReference>